<dbReference type="GO" id="GO:0008360">
    <property type="term" value="P:regulation of cell shape"/>
    <property type="evidence" value="ECO:0007669"/>
    <property type="project" value="UniProtKB-KW"/>
</dbReference>
<evidence type="ECO:0000256" key="14">
    <source>
        <dbReference type="NCBIfam" id="TIGR01082"/>
    </source>
</evidence>
<comment type="subcellular location">
    <subcellularLocation>
        <location evidence="1">Cytoplasm</location>
    </subcellularLocation>
</comment>
<evidence type="ECO:0000259" key="17">
    <source>
        <dbReference type="Pfam" id="PF08245"/>
    </source>
</evidence>
<evidence type="ECO:0000256" key="8">
    <source>
        <dbReference type="ARBA" id="ARBA00022840"/>
    </source>
</evidence>
<keyword evidence="6" id="KW-0132">Cell division</keyword>
<keyword evidence="4" id="KW-0963">Cytoplasm</keyword>
<evidence type="ECO:0000256" key="4">
    <source>
        <dbReference type="ARBA" id="ARBA00022490"/>
    </source>
</evidence>
<dbReference type="EMBL" id="CP015772">
    <property type="protein sequence ID" value="ANH84006.1"/>
    <property type="molecule type" value="Genomic_DNA"/>
</dbReference>
<dbReference type="Gene3D" id="3.40.50.720">
    <property type="entry name" value="NAD(P)-binding Rossmann-like Domain"/>
    <property type="match status" value="1"/>
</dbReference>
<proteinExistence type="predicted"/>
<dbReference type="Pfam" id="PF01225">
    <property type="entry name" value="Mur_ligase"/>
    <property type="match status" value="1"/>
</dbReference>
<evidence type="ECO:0000256" key="12">
    <source>
        <dbReference type="ARBA" id="ARBA00023316"/>
    </source>
</evidence>
<sequence>MSALARYFHSKGIAVSGYDKTETPLTKALEQEGIPVHYEDDINEAPKDADWVVYTPAVPKNHKELNFYKERGYTVLKRSEVLQQITESSFNICVAGTHGKTTTTTMIAHLLRDSGYGCNAFLGGIAANYNTNFWGSEKEVCVIEADEYDRSFLRLSPDIAVVTAVDPDHLDIYGTEENVRRAFADFAQRLKPGGLLIRKLGIGKELKAERMWQYSLQNDQANAYAANIKIEDGGYRFDAVLPSQIIDGVRLNMGGMHNVENMIAAITVASSLNIDQDKIKAAVASFKGVKRRFEYIIRRKGLVFIDDYAHHPEELKALINGVKTLFPQEKCTLIFQPHLYSRTKDFAQEFAAVLSRVDKLILLPIYPAREQPIPGIESNRIAEKMDGGAPEIMTKDELLDWVGNEFSEKRNRAFGEVIITAGAGDIDKLVGLIKSSLEN</sequence>
<evidence type="ECO:0000256" key="10">
    <source>
        <dbReference type="ARBA" id="ARBA00022984"/>
    </source>
</evidence>
<dbReference type="InterPro" id="IPR004101">
    <property type="entry name" value="Mur_ligase_C"/>
</dbReference>
<dbReference type="Pfam" id="PF02875">
    <property type="entry name" value="Mur_ligase_C"/>
    <property type="match status" value="1"/>
</dbReference>
<name>A0A1A9I8Q9_9BACT</name>
<dbReference type="GO" id="GO:0008763">
    <property type="term" value="F:UDP-N-acetylmuramate-L-alanine ligase activity"/>
    <property type="evidence" value="ECO:0007669"/>
    <property type="project" value="UniProtKB-UniRule"/>
</dbReference>
<evidence type="ECO:0000256" key="3">
    <source>
        <dbReference type="ARBA" id="ARBA00012211"/>
    </source>
</evidence>
<dbReference type="NCBIfam" id="TIGR01082">
    <property type="entry name" value="murC"/>
    <property type="match status" value="1"/>
</dbReference>
<evidence type="ECO:0000256" key="1">
    <source>
        <dbReference type="ARBA" id="ARBA00004496"/>
    </source>
</evidence>
<comment type="pathway">
    <text evidence="2">Cell wall biogenesis; peptidoglycan biosynthesis.</text>
</comment>
<dbReference type="GO" id="GO:0051301">
    <property type="term" value="P:cell division"/>
    <property type="evidence" value="ECO:0007669"/>
    <property type="project" value="UniProtKB-KW"/>
</dbReference>
<evidence type="ECO:0000256" key="2">
    <source>
        <dbReference type="ARBA" id="ARBA00004752"/>
    </source>
</evidence>
<dbReference type="GO" id="GO:0005524">
    <property type="term" value="F:ATP binding"/>
    <property type="evidence" value="ECO:0007669"/>
    <property type="project" value="UniProtKB-KW"/>
</dbReference>
<keyword evidence="5 18" id="KW-0436">Ligase</keyword>
<dbReference type="GO" id="GO:0009252">
    <property type="term" value="P:peptidoglycan biosynthetic process"/>
    <property type="evidence" value="ECO:0007669"/>
    <property type="project" value="UniProtKB-UniRule"/>
</dbReference>
<accession>A0A1A9I8Q9</accession>
<keyword evidence="9" id="KW-0133">Cell shape</keyword>
<dbReference type="Gene3D" id="3.90.190.20">
    <property type="entry name" value="Mur ligase, C-terminal domain"/>
    <property type="match status" value="1"/>
</dbReference>
<dbReference type="STRING" id="1176587.A8C56_16265"/>
<evidence type="ECO:0000313" key="18">
    <source>
        <dbReference type="EMBL" id="ANH84006.1"/>
    </source>
</evidence>
<keyword evidence="10" id="KW-0573">Peptidoglycan synthesis</keyword>
<dbReference type="InterPro" id="IPR036615">
    <property type="entry name" value="Mur_ligase_C_dom_sf"/>
</dbReference>
<keyword evidence="7" id="KW-0547">Nucleotide-binding</keyword>
<dbReference type="Pfam" id="PF08245">
    <property type="entry name" value="Mur_ligase_M"/>
    <property type="match status" value="1"/>
</dbReference>
<dbReference type="KEGG" id="nia:A8C56_16265"/>
<dbReference type="GO" id="GO:0071555">
    <property type="term" value="P:cell wall organization"/>
    <property type="evidence" value="ECO:0007669"/>
    <property type="project" value="UniProtKB-KW"/>
</dbReference>
<evidence type="ECO:0000259" key="16">
    <source>
        <dbReference type="Pfam" id="PF02875"/>
    </source>
</evidence>
<gene>
    <name evidence="18" type="ORF">A8C56_16265</name>
</gene>
<dbReference type="InterPro" id="IPR005758">
    <property type="entry name" value="UDP-N-AcMur_Ala_ligase_MurC"/>
</dbReference>
<evidence type="ECO:0000256" key="5">
    <source>
        <dbReference type="ARBA" id="ARBA00022598"/>
    </source>
</evidence>
<dbReference type="InterPro" id="IPR013221">
    <property type="entry name" value="Mur_ligase_cen"/>
</dbReference>
<dbReference type="SUPFAM" id="SSF53244">
    <property type="entry name" value="MurD-like peptide ligases, peptide-binding domain"/>
    <property type="match status" value="1"/>
</dbReference>
<organism evidence="18 19">
    <name type="scientific">Niabella ginsenosidivorans</name>
    <dbReference type="NCBI Taxonomy" id="1176587"/>
    <lineage>
        <taxon>Bacteria</taxon>
        <taxon>Pseudomonadati</taxon>
        <taxon>Bacteroidota</taxon>
        <taxon>Chitinophagia</taxon>
        <taxon>Chitinophagales</taxon>
        <taxon>Chitinophagaceae</taxon>
        <taxon>Niabella</taxon>
    </lineage>
</organism>
<reference evidence="18 19" key="1">
    <citation type="submission" date="2016-05" db="EMBL/GenBank/DDBJ databases">
        <title>Niabella ginsenosidivorans BS26 whole genome sequencing.</title>
        <authorList>
            <person name="Im W.T."/>
            <person name="Siddiqi M.Z."/>
        </authorList>
    </citation>
    <scope>NUCLEOTIDE SEQUENCE [LARGE SCALE GENOMIC DNA]</scope>
    <source>
        <strain evidence="18 19">BS26</strain>
    </source>
</reference>
<keyword evidence="8" id="KW-0067">ATP-binding</keyword>
<protein>
    <recommendedName>
        <fullName evidence="3 14">UDP-N-acetylmuramate--L-alanine ligase</fullName>
        <ecNumber evidence="3 14">6.3.2.8</ecNumber>
    </recommendedName>
</protein>
<dbReference type="GO" id="GO:0005737">
    <property type="term" value="C:cytoplasm"/>
    <property type="evidence" value="ECO:0007669"/>
    <property type="project" value="UniProtKB-SubCell"/>
</dbReference>
<evidence type="ECO:0000256" key="9">
    <source>
        <dbReference type="ARBA" id="ARBA00022960"/>
    </source>
</evidence>
<comment type="catalytic activity">
    <reaction evidence="13">
        <text>UDP-N-acetyl-alpha-D-muramate + L-alanine + ATP = UDP-N-acetyl-alpha-D-muramoyl-L-alanine + ADP + phosphate + H(+)</text>
        <dbReference type="Rhea" id="RHEA:23372"/>
        <dbReference type="ChEBI" id="CHEBI:15378"/>
        <dbReference type="ChEBI" id="CHEBI:30616"/>
        <dbReference type="ChEBI" id="CHEBI:43474"/>
        <dbReference type="ChEBI" id="CHEBI:57972"/>
        <dbReference type="ChEBI" id="CHEBI:70757"/>
        <dbReference type="ChEBI" id="CHEBI:83898"/>
        <dbReference type="ChEBI" id="CHEBI:456216"/>
        <dbReference type="EC" id="6.3.2.8"/>
    </reaction>
</comment>
<evidence type="ECO:0000256" key="11">
    <source>
        <dbReference type="ARBA" id="ARBA00023306"/>
    </source>
</evidence>
<keyword evidence="19" id="KW-1185">Reference proteome</keyword>
<dbReference type="PANTHER" id="PTHR43445">
    <property type="entry name" value="UDP-N-ACETYLMURAMATE--L-ALANINE LIGASE-RELATED"/>
    <property type="match status" value="1"/>
</dbReference>
<keyword evidence="11" id="KW-0131">Cell cycle</keyword>
<dbReference type="Proteomes" id="UP000077667">
    <property type="component" value="Chromosome"/>
</dbReference>
<keyword evidence="12" id="KW-0961">Cell wall biogenesis/degradation</keyword>
<dbReference type="UniPathway" id="UPA00219"/>
<feature type="domain" description="Mur ligase C-terminal" evidence="16">
    <location>
        <begin position="291"/>
        <end position="400"/>
    </location>
</feature>
<evidence type="ECO:0000256" key="7">
    <source>
        <dbReference type="ARBA" id="ARBA00022741"/>
    </source>
</evidence>
<dbReference type="EC" id="6.3.2.8" evidence="3 14"/>
<evidence type="ECO:0000313" key="19">
    <source>
        <dbReference type="Proteomes" id="UP000077667"/>
    </source>
</evidence>
<evidence type="ECO:0000256" key="13">
    <source>
        <dbReference type="ARBA" id="ARBA00047833"/>
    </source>
</evidence>
<dbReference type="InterPro" id="IPR036565">
    <property type="entry name" value="Mur-like_cat_sf"/>
</dbReference>
<dbReference type="PANTHER" id="PTHR43445:SF3">
    <property type="entry name" value="UDP-N-ACETYLMURAMATE--L-ALANINE LIGASE"/>
    <property type="match status" value="1"/>
</dbReference>
<dbReference type="SUPFAM" id="SSF51984">
    <property type="entry name" value="MurCD N-terminal domain"/>
    <property type="match status" value="1"/>
</dbReference>
<dbReference type="SUPFAM" id="SSF53623">
    <property type="entry name" value="MurD-like peptide ligases, catalytic domain"/>
    <property type="match status" value="1"/>
</dbReference>
<feature type="domain" description="Mur ligase central" evidence="17">
    <location>
        <begin position="94"/>
        <end position="269"/>
    </location>
</feature>
<feature type="domain" description="Mur ligase N-terminal catalytic" evidence="15">
    <location>
        <begin position="1"/>
        <end position="87"/>
    </location>
</feature>
<dbReference type="Gene3D" id="3.40.1190.10">
    <property type="entry name" value="Mur-like, catalytic domain"/>
    <property type="match status" value="1"/>
</dbReference>
<evidence type="ECO:0000259" key="15">
    <source>
        <dbReference type="Pfam" id="PF01225"/>
    </source>
</evidence>
<evidence type="ECO:0000256" key="6">
    <source>
        <dbReference type="ARBA" id="ARBA00022618"/>
    </source>
</evidence>
<dbReference type="AlphaFoldDB" id="A0A1A9I8Q9"/>
<dbReference type="InterPro" id="IPR000713">
    <property type="entry name" value="Mur_ligase_N"/>
</dbReference>
<dbReference type="InterPro" id="IPR050061">
    <property type="entry name" value="MurCDEF_pg_biosynth"/>
</dbReference>